<evidence type="ECO:0000313" key="9">
    <source>
        <dbReference type="Proteomes" id="UP000685013"/>
    </source>
</evidence>
<feature type="compositionally biased region" description="Polar residues" evidence="4">
    <location>
        <begin position="578"/>
        <end position="594"/>
    </location>
</feature>
<dbReference type="PROSITE" id="PS00107">
    <property type="entry name" value="PROTEIN_KINASE_ATP"/>
    <property type="match status" value="1"/>
</dbReference>
<keyword evidence="8" id="KW-0418">Kinase</keyword>
<dbReference type="GO" id="GO:0004672">
    <property type="term" value="F:protein kinase activity"/>
    <property type="evidence" value="ECO:0007669"/>
    <property type="project" value="InterPro"/>
</dbReference>
<dbReference type="InterPro" id="IPR000719">
    <property type="entry name" value="Prot_kinase_dom"/>
</dbReference>
<evidence type="ECO:0000256" key="6">
    <source>
        <dbReference type="SAM" id="SignalP"/>
    </source>
</evidence>
<keyword evidence="5" id="KW-0812">Transmembrane</keyword>
<feature type="domain" description="Protein kinase" evidence="7">
    <location>
        <begin position="320"/>
        <end position="594"/>
    </location>
</feature>
<evidence type="ECO:0000259" key="7">
    <source>
        <dbReference type="PROSITE" id="PS50011"/>
    </source>
</evidence>
<dbReference type="InterPro" id="IPR001245">
    <property type="entry name" value="Ser-Thr/Tyr_kinase_cat_dom"/>
</dbReference>
<feature type="signal peptide" evidence="6">
    <location>
        <begin position="1"/>
        <end position="22"/>
    </location>
</feature>
<feature type="binding site" evidence="3">
    <location>
        <position position="348"/>
    </location>
    <ligand>
        <name>ATP</name>
        <dbReference type="ChEBI" id="CHEBI:30616"/>
    </ligand>
</feature>
<evidence type="ECO:0000256" key="5">
    <source>
        <dbReference type="SAM" id="Phobius"/>
    </source>
</evidence>
<evidence type="ECO:0000256" key="4">
    <source>
        <dbReference type="SAM" id="MobiDB-lite"/>
    </source>
</evidence>
<keyword evidence="8" id="KW-0808">Transferase</keyword>
<dbReference type="AlphaFoldDB" id="A0AAV6NXQ9"/>
<comment type="caution">
    <text evidence="8">The sequence shown here is derived from an EMBL/GenBank/DDBJ whole genome shotgun (WGS) entry which is preliminary data.</text>
</comment>
<dbReference type="PANTHER" id="PTHR46008:SF62">
    <property type="entry name" value="PROTEIN KINASE DOMAIN-CONTAINING PROTEIN"/>
    <property type="match status" value="1"/>
</dbReference>
<keyword evidence="5" id="KW-0472">Membrane</keyword>
<dbReference type="PANTHER" id="PTHR46008">
    <property type="entry name" value="LEAF RUST 10 DISEASE-RESISTANCE LOCUS RECEPTOR-LIKE PROTEIN KINASE-LIKE 1.4"/>
    <property type="match status" value="1"/>
</dbReference>
<keyword evidence="9" id="KW-1185">Reference proteome</keyword>
<evidence type="ECO:0000256" key="2">
    <source>
        <dbReference type="ARBA" id="ARBA00022840"/>
    </source>
</evidence>
<keyword evidence="8" id="KW-0675">Receptor</keyword>
<keyword evidence="6" id="KW-0732">Signal</keyword>
<organism evidence="8 9">
    <name type="scientific">Cucurbita argyrosperma subsp. sororia</name>
    <dbReference type="NCBI Taxonomy" id="37648"/>
    <lineage>
        <taxon>Eukaryota</taxon>
        <taxon>Viridiplantae</taxon>
        <taxon>Streptophyta</taxon>
        <taxon>Embryophyta</taxon>
        <taxon>Tracheophyta</taxon>
        <taxon>Spermatophyta</taxon>
        <taxon>Magnoliopsida</taxon>
        <taxon>eudicotyledons</taxon>
        <taxon>Gunneridae</taxon>
        <taxon>Pentapetalae</taxon>
        <taxon>rosids</taxon>
        <taxon>fabids</taxon>
        <taxon>Cucurbitales</taxon>
        <taxon>Cucurbitaceae</taxon>
        <taxon>Cucurbiteae</taxon>
        <taxon>Cucurbita</taxon>
    </lineage>
</organism>
<feature type="region of interest" description="Disordered" evidence="4">
    <location>
        <begin position="569"/>
        <end position="594"/>
    </location>
</feature>
<dbReference type="EMBL" id="JAGKQH010000003">
    <property type="protein sequence ID" value="KAG6604216.1"/>
    <property type="molecule type" value="Genomic_DNA"/>
</dbReference>
<dbReference type="Pfam" id="PF07714">
    <property type="entry name" value="PK_Tyr_Ser-Thr"/>
    <property type="match status" value="1"/>
</dbReference>
<dbReference type="Proteomes" id="UP000685013">
    <property type="component" value="Chromosome 3"/>
</dbReference>
<keyword evidence="1 3" id="KW-0547">Nucleotide-binding</keyword>
<feature type="transmembrane region" description="Helical" evidence="5">
    <location>
        <begin position="255"/>
        <end position="279"/>
    </location>
</feature>
<proteinExistence type="predicted"/>
<keyword evidence="2 3" id="KW-0067">ATP-binding</keyword>
<sequence length="594" mass="65690">MTLHRNLLIVIIAIFSASLTIAGELTSCETGNSAEFVQHPFGFSNSSPIKLNCSKNGEVQIGRFQVQNITERSILIKLPEECNISINSMSELFGQNYKPTLRNSLLLNCTEQPISCGVMANFSQNQKKNCGFKSNNFTCFTKTEREGFLPSLNKCQSLLSSVFVNFTSQSTSSFELQFGVIELEWWLSPVPSMRCSKNANRKNITSFADLLGFRCQCIEGFEGNAYDDVGHGCRKVSHKCNLSTYITGHCGRSKVAALIGGVIVGAFIMAVLILICYCIRRRSLCLKGQMSAKRLLSEAAGNSSVTLYPYKEIERATSGFSEKQRLGTGAFGTVYAGRLHEDEWVAVKRIKYRDHNSIDQVMNEIKLLSSVSHPNLVRLLGCCIEEGQQILVYEFMPNGTLSQHLQRERGNGLPWTTRLTIAAETSLNLAALAIDRIGRGCVDELIDPFLEPNRDAWTLYSVHKVVELAFRCLAFHSDMRPSMTEVAEELESIRRSGWTSMEENFCAASSTGSACSSPRSVSERSISSITIKKAGLLAGLGSQRLIIPPENNHQKDYLPSVEEVMDSSPVSIQDPWLSEQSSPSTNSLLGNVAR</sequence>
<name>A0AAV6NXQ9_9ROSI</name>
<evidence type="ECO:0000256" key="3">
    <source>
        <dbReference type="PROSITE-ProRule" id="PRU10141"/>
    </source>
</evidence>
<evidence type="ECO:0000313" key="8">
    <source>
        <dbReference type="EMBL" id="KAG6604216.1"/>
    </source>
</evidence>
<feature type="non-terminal residue" evidence="8">
    <location>
        <position position="1"/>
    </location>
</feature>
<dbReference type="FunFam" id="3.30.200.20:FF:000481">
    <property type="entry name" value="Wall-associated receptor kinase-like 14"/>
    <property type="match status" value="1"/>
</dbReference>
<gene>
    <name evidence="8" type="primary">WAKL14</name>
    <name evidence="8" type="ORF">SDJN03_04825</name>
</gene>
<dbReference type="GO" id="GO:0005524">
    <property type="term" value="F:ATP binding"/>
    <property type="evidence" value="ECO:0007669"/>
    <property type="project" value="UniProtKB-UniRule"/>
</dbReference>
<dbReference type="PROSITE" id="PS50011">
    <property type="entry name" value="PROTEIN_KINASE_DOM"/>
    <property type="match status" value="1"/>
</dbReference>
<keyword evidence="5" id="KW-1133">Transmembrane helix</keyword>
<evidence type="ECO:0000256" key="1">
    <source>
        <dbReference type="ARBA" id="ARBA00022741"/>
    </source>
</evidence>
<accession>A0AAV6NXQ9</accession>
<protein>
    <submittedName>
        <fullName evidence="8">Wall-associated receptor kinase-like 14</fullName>
    </submittedName>
</protein>
<reference evidence="8 9" key="1">
    <citation type="journal article" date="2021" name="Hortic Res">
        <title>The domestication of Cucurbita argyrosperma as revealed by the genome of its wild relative.</title>
        <authorList>
            <person name="Barrera-Redondo J."/>
            <person name="Sanchez-de la Vega G."/>
            <person name="Aguirre-Liguori J.A."/>
            <person name="Castellanos-Morales G."/>
            <person name="Gutierrez-Guerrero Y.T."/>
            <person name="Aguirre-Dugua X."/>
            <person name="Aguirre-Planter E."/>
            <person name="Tenaillon M.I."/>
            <person name="Lira-Saade R."/>
            <person name="Eguiarte L.E."/>
        </authorList>
    </citation>
    <scope>NUCLEOTIDE SEQUENCE [LARGE SCALE GENOMIC DNA]</scope>
    <source>
        <strain evidence="8">JBR-2021</strain>
    </source>
</reference>
<dbReference type="InterPro" id="IPR017441">
    <property type="entry name" value="Protein_kinase_ATP_BS"/>
</dbReference>
<feature type="chain" id="PRO_5043933140" evidence="6">
    <location>
        <begin position="23"/>
        <end position="594"/>
    </location>
</feature>